<comment type="caution">
    <text evidence="1">The sequence shown here is derived from an EMBL/GenBank/DDBJ whole genome shotgun (WGS) entry which is preliminary data.</text>
</comment>
<evidence type="ECO:0000313" key="2">
    <source>
        <dbReference type="Proteomes" id="UP000220922"/>
    </source>
</evidence>
<sequence>MTKGQCRAALALFLVARGITLIWSLETVGIVMHAHNRVRIVQRGRRQQRPAPGTTPPSAAASFRGLGALWRPHQCVLQYAQQHAVNKKGRLYEY</sequence>
<gene>
    <name evidence="1" type="ORF">A9Q02_22135</name>
</gene>
<proteinExistence type="predicted"/>
<dbReference type="EMBL" id="LYXE01000070">
    <property type="protein sequence ID" value="PDV99461.1"/>
    <property type="molecule type" value="Genomic_DNA"/>
</dbReference>
<name>A0A2H3KPT4_9CHLR</name>
<organism evidence="1 2">
    <name type="scientific">Candidatus Chloroploca asiatica</name>
    <dbReference type="NCBI Taxonomy" id="1506545"/>
    <lineage>
        <taxon>Bacteria</taxon>
        <taxon>Bacillati</taxon>
        <taxon>Chloroflexota</taxon>
        <taxon>Chloroflexia</taxon>
        <taxon>Chloroflexales</taxon>
        <taxon>Chloroflexineae</taxon>
        <taxon>Oscillochloridaceae</taxon>
        <taxon>Candidatus Chloroploca</taxon>
    </lineage>
</organism>
<evidence type="ECO:0000313" key="1">
    <source>
        <dbReference type="EMBL" id="PDV99461.1"/>
    </source>
</evidence>
<dbReference type="Proteomes" id="UP000220922">
    <property type="component" value="Unassembled WGS sequence"/>
</dbReference>
<protein>
    <submittedName>
        <fullName evidence="1">Uncharacterized protein</fullName>
    </submittedName>
</protein>
<reference evidence="1 2" key="1">
    <citation type="submission" date="2016-05" db="EMBL/GenBank/DDBJ databases">
        <authorList>
            <person name="Lavstsen T."/>
            <person name="Jespersen J.S."/>
        </authorList>
    </citation>
    <scope>NUCLEOTIDE SEQUENCE [LARGE SCALE GENOMIC DNA]</scope>
    <source>
        <strain evidence="1 2">B7-9</strain>
    </source>
</reference>
<keyword evidence="2" id="KW-1185">Reference proteome</keyword>
<dbReference type="AlphaFoldDB" id="A0A2H3KPT4"/>
<accession>A0A2H3KPT4</accession>